<dbReference type="PANTHER" id="PTHR46910:SF3">
    <property type="entry name" value="HALOTOLERANCE PROTEIN 9-RELATED"/>
    <property type="match status" value="1"/>
</dbReference>
<comment type="subcellular location">
    <subcellularLocation>
        <location evidence="1">Nucleus</location>
    </subcellularLocation>
</comment>
<dbReference type="InterPro" id="IPR050987">
    <property type="entry name" value="AtrR-like"/>
</dbReference>
<keyword evidence="3" id="KW-0238">DNA-binding</keyword>
<evidence type="ECO:0000313" key="7">
    <source>
        <dbReference type="Proteomes" id="UP000886653"/>
    </source>
</evidence>
<accession>A0A9P6NQC8</accession>
<evidence type="ECO:0000313" key="6">
    <source>
        <dbReference type="EMBL" id="KAG0150268.1"/>
    </source>
</evidence>
<comment type="caution">
    <text evidence="6">The sequence shown here is derived from an EMBL/GenBank/DDBJ whole genome shotgun (WGS) entry which is preliminary data.</text>
</comment>
<protein>
    <recommendedName>
        <fullName evidence="8">Zn(2)-C6 fungal-type domain-containing protein</fullName>
    </recommendedName>
</protein>
<organism evidence="6 7">
    <name type="scientific">Cronartium quercuum f. sp. fusiforme G11</name>
    <dbReference type="NCBI Taxonomy" id="708437"/>
    <lineage>
        <taxon>Eukaryota</taxon>
        <taxon>Fungi</taxon>
        <taxon>Dikarya</taxon>
        <taxon>Basidiomycota</taxon>
        <taxon>Pucciniomycotina</taxon>
        <taxon>Pucciniomycetes</taxon>
        <taxon>Pucciniales</taxon>
        <taxon>Coleosporiaceae</taxon>
        <taxon>Cronartium</taxon>
    </lineage>
</organism>
<keyword evidence="2" id="KW-0479">Metal-binding</keyword>
<keyword evidence="5" id="KW-0175">Coiled coil</keyword>
<evidence type="ECO:0000256" key="5">
    <source>
        <dbReference type="SAM" id="Coils"/>
    </source>
</evidence>
<evidence type="ECO:0000256" key="1">
    <source>
        <dbReference type="ARBA" id="ARBA00004123"/>
    </source>
</evidence>
<evidence type="ECO:0008006" key="8">
    <source>
        <dbReference type="Google" id="ProtNLM"/>
    </source>
</evidence>
<dbReference type="EMBL" id="MU167221">
    <property type="protein sequence ID" value="KAG0150268.1"/>
    <property type="molecule type" value="Genomic_DNA"/>
</dbReference>
<dbReference type="OrthoDB" id="2506114at2759"/>
<evidence type="ECO:0000256" key="4">
    <source>
        <dbReference type="ARBA" id="ARBA00023242"/>
    </source>
</evidence>
<dbReference type="GO" id="GO:0003677">
    <property type="term" value="F:DNA binding"/>
    <property type="evidence" value="ECO:0007669"/>
    <property type="project" value="UniProtKB-KW"/>
</dbReference>
<evidence type="ECO:0000256" key="2">
    <source>
        <dbReference type="ARBA" id="ARBA00022723"/>
    </source>
</evidence>
<dbReference type="AlphaFoldDB" id="A0A9P6NQC8"/>
<sequence length="312" mass="35305">MTLTTSSSTSNKRTIKRLPASCSACRLLWPCSECDKRNWNCDYEDARAPIILSKRNRNDLNEQQEYIQKLEAKIEALEKSRIAPLPNSGNVKTSASSNQAVKSVPTSNAKIDLATDDLANQLSRITLGPRLRAYEQRYPLETELETLVARAPERPQIAPLIPNLTFKMNLITNRSPPSIKDLQALLPPFSEAMELSDYYIQSINLWMHCIDPKSWREEVRRCYPPNDPHQFTFEDVHRLAAVLAVVAHGLLQRTSHHPNMRGQAQVHQIARADQWFHSALGALTQPDRGEILTHPTIWGIRAMTLLGNVDLS</sequence>
<dbReference type="GO" id="GO:0046872">
    <property type="term" value="F:metal ion binding"/>
    <property type="evidence" value="ECO:0007669"/>
    <property type="project" value="UniProtKB-KW"/>
</dbReference>
<dbReference type="PANTHER" id="PTHR46910">
    <property type="entry name" value="TRANSCRIPTION FACTOR PDR1"/>
    <property type="match status" value="1"/>
</dbReference>
<dbReference type="Proteomes" id="UP000886653">
    <property type="component" value="Unassembled WGS sequence"/>
</dbReference>
<dbReference type="GO" id="GO:0005634">
    <property type="term" value="C:nucleus"/>
    <property type="evidence" value="ECO:0007669"/>
    <property type="project" value="UniProtKB-SubCell"/>
</dbReference>
<proteinExistence type="predicted"/>
<reference evidence="6" key="1">
    <citation type="submission" date="2013-11" db="EMBL/GenBank/DDBJ databases">
        <title>Genome sequence of the fusiform rust pathogen reveals effectors for host alternation and coevolution with pine.</title>
        <authorList>
            <consortium name="DOE Joint Genome Institute"/>
            <person name="Smith K."/>
            <person name="Pendleton A."/>
            <person name="Kubisiak T."/>
            <person name="Anderson C."/>
            <person name="Salamov A."/>
            <person name="Aerts A."/>
            <person name="Riley R."/>
            <person name="Clum A."/>
            <person name="Lindquist E."/>
            <person name="Ence D."/>
            <person name="Campbell M."/>
            <person name="Kronenberg Z."/>
            <person name="Feau N."/>
            <person name="Dhillon B."/>
            <person name="Hamelin R."/>
            <person name="Burleigh J."/>
            <person name="Smith J."/>
            <person name="Yandell M."/>
            <person name="Nelson C."/>
            <person name="Grigoriev I."/>
            <person name="Davis J."/>
        </authorList>
    </citation>
    <scope>NUCLEOTIDE SEQUENCE</scope>
    <source>
        <strain evidence="6">G11</strain>
    </source>
</reference>
<gene>
    <name evidence="6" type="ORF">CROQUDRAFT_668746</name>
</gene>
<keyword evidence="4" id="KW-0539">Nucleus</keyword>
<evidence type="ECO:0000256" key="3">
    <source>
        <dbReference type="ARBA" id="ARBA00023125"/>
    </source>
</evidence>
<dbReference type="GO" id="GO:0003700">
    <property type="term" value="F:DNA-binding transcription factor activity"/>
    <property type="evidence" value="ECO:0007669"/>
    <property type="project" value="InterPro"/>
</dbReference>
<keyword evidence="7" id="KW-1185">Reference proteome</keyword>
<feature type="coiled-coil region" evidence="5">
    <location>
        <begin position="53"/>
        <end position="80"/>
    </location>
</feature>
<name>A0A9P6NQC8_9BASI</name>